<evidence type="ECO:0000313" key="3">
    <source>
        <dbReference type="Proteomes" id="UP000799118"/>
    </source>
</evidence>
<dbReference type="Proteomes" id="UP000799118">
    <property type="component" value="Unassembled WGS sequence"/>
</dbReference>
<evidence type="ECO:0000256" key="1">
    <source>
        <dbReference type="SAM" id="MobiDB-lite"/>
    </source>
</evidence>
<organism evidence="2 3">
    <name type="scientific">Gymnopus androsaceus JB14</name>
    <dbReference type="NCBI Taxonomy" id="1447944"/>
    <lineage>
        <taxon>Eukaryota</taxon>
        <taxon>Fungi</taxon>
        <taxon>Dikarya</taxon>
        <taxon>Basidiomycota</taxon>
        <taxon>Agaricomycotina</taxon>
        <taxon>Agaricomycetes</taxon>
        <taxon>Agaricomycetidae</taxon>
        <taxon>Agaricales</taxon>
        <taxon>Marasmiineae</taxon>
        <taxon>Omphalotaceae</taxon>
        <taxon>Gymnopus</taxon>
    </lineage>
</organism>
<sequence>MCNSVSWLHILQHSSTATTQTPRYKHTASDATNCGNQPHSNGGVDTIENSCGWSK</sequence>
<protein>
    <submittedName>
        <fullName evidence="2">Uncharacterized protein</fullName>
    </submittedName>
</protein>
<dbReference type="EMBL" id="ML769433">
    <property type="protein sequence ID" value="KAE9402563.1"/>
    <property type="molecule type" value="Genomic_DNA"/>
</dbReference>
<feature type="region of interest" description="Disordered" evidence="1">
    <location>
        <begin position="18"/>
        <end position="55"/>
    </location>
</feature>
<feature type="non-terminal residue" evidence="2">
    <location>
        <position position="55"/>
    </location>
</feature>
<reference evidence="2" key="1">
    <citation type="journal article" date="2019" name="Environ. Microbiol.">
        <title>Fungal ecological strategies reflected in gene transcription - a case study of two litter decomposers.</title>
        <authorList>
            <person name="Barbi F."/>
            <person name="Kohler A."/>
            <person name="Barry K."/>
            <person name="Baskaran P."/>
            <person name="Daum C."/>
            <person name="Fauchery L."/>
            <person name="Ihrmark K."/>
            <person name="Kuo A."/>
            <person name="LaButti K."/>
            <person name="Lipzen A."/>
            <person name="Morin E."/>
            <person name="Grigoriev I.V."/>
            <person name="Henrissat B."/>
            <person name="Lindahl B."/>
            <person name="Martin F."/>
        </authorList>
    </citation>
    <scope>NUCLEOTIDE SEQUENCE</scope>
    <source>
        <strain evidence="2">JB14</strain>
    </source>
</reference>
<name>A0A6A4HXM9_9AGAR</name>
<gene>
    <name evidence="2" type="ORF">BT96DRAFT_918088</name>
</gene>
<proteinExistence type="predicted"/>
<dbReference type="AlphaFoldDB" id="A0A6A4HXM9"/>
<feature type="compositionally biased region" description="Polar residues" evidence="1">
    <location>
        <begin position="29"/>
        <end position="40"/>
    </location>
</feature>
<evidence type="ECO:0000313" key="2">
    <source>
        <dbReference type="EMBL" id="KAE9402563.1"/>
    </source>
</evidence>
<accession>A0A6A4HXM9</accession>
<keyword evidence="3" id="KW-1185">Reference proteome</keyword>